<dbReference type="AlphaFoldDB" id="X1M360"/>
<feature type="compositionally biased region" description="Basic and acidic residues" evidence="1">
    <location>
        <begin position="40"/>
        <end position="56"/>
    </location>
</feature>
<feature type="region of interest" description="Disordered" evidence="1">
    <location>
        <begin position="40"/>
        <end position="71"/>
    </location>
</feature>
<evidence type="ECO:0000313" key="2">
    <source>
        <dbReference type="EMBL" id="GAI09095.1"/>
    </source>
</evidence>
<evidence type="ECO:0000256" key="1">
    <source>
        <dbReference type="SAM" id="MobiDB-lite"/>
    </source>
</evidence>
<dbReference type="EMBL" id="BARV01008856">
    <property type="protein sequence ID" value="GAI09095.1"/>
    <property type="molecule type" value="Genomic_DNA"/>
</dbReference>
<name>X1M360_9ZZZZ</name>
<proteinExistence type="predicted"/>
<gene>
    <name evidence="2" type="ORF">S06H3_17670</name>
</gene>
<sequence length="71" mass="7852">MGVKMNFVLSIVALIIAIVGCVLAVRLSFFQPAPLSEEKSKTYVTEGKEEEKEDNSKIVIPQPKPDDLPSY</sequence>
<comment type="caution">
    <text evidence="2">The sequence shown here is derived from an EMBL/GenBank/DDBJ whole genome shotgun (WGS) entry which is preliminary data.</text>
</comment>
<accession>X1M360</accession>
<protein>
    <submittedName>
        <fullName evidence="2">Uncharacterized protein</fullName>
    </submittedName>
</protein>
<reference evidence="2" key="1">
    <citation type="journal article" date="2014" name="Front. Microbiol.">
        <title>High frequency of phylogenetically diverse reductive dehalogenase-homologous genes in deep subseafloor sedimentary metagenomes.</title>
        <authorList>
            <person name="Kawai M."/>
            <person name="Futagami T."/>
            <person name="Toyoda A."/>
            <person name="Takaki Y."/>
            <person name="Nishi S."/>
            <person name="Hori S."/>
            <person name="Arai W."/>
            <person name="Tsubouchi T."/>
            <person name="Morono Y."/>
            <person name="Uchiyama I."/>
            <person name="Ito T."/>
            <person name="Fujiyama A."/>
            <person name="Inagaki F."/>
            <person name="Takami H."/>
        </authorList>
    </citation>
    <scope>NUCLEOTIDE SEQUENCE</scope>
    <source>
        <strain evidence="2">Expedition CK06-06</strain>
    </source>
</reference>
<dbReference type="PROSITE" id="PS51257">
    <property type="entry name" value="PROKAR_LIPOPROTEIN"/>
    <property type="match status" value="1"/>
</dbReference>
<organism evidence="2">
    <name type="scientific">marine sediment metagenome</name>
    <dbReference type="NCBI Taxonomy" id="412755"/>
    <lineage>
        <taxon>unclassified sequences</taxon>
        <taxon>metagenomes</taxon>
        <taxon>ecological metagenomes</taxon>
    </lineage>
</organism>